<dbReference type="OrthoDB" id="7365442at2"/>
<dbReference type="Proteomes" id="UP000198615">
    <property type="component" value="Unassembled WGS sequence"/>
</dbReference>
<accession>A0A8G2BGX7</accession>
<dbReference type="PANTHER" id="PTHR42695">
    <property type="entry name" value="GLUTAMINE AMIDOTRANSFERASE YLR126C-RELATED"/>
    <property type="match status" value="1"/>
</dbReference>
<dbReference type="SUPFAM" id="SSF52317">
    <property type="entry name" value="Class I glutamine amidotransferase-like"/>
    <property type="match status" value="1"/>
</dbReference>
<dbReference type="AlphaFoldDB" id="A0A8G2BGX7"/>
<name>A0A8G2BGX7_9PROT</name>
<dbReference type="PANTHER" id="PTHR42695:SF5">
    <property type="entry name" value="GLUTAMINE AMIDOTRANSFERASE YLR126C-RELATED"/>
    <property type="match status" value="1"/>
</dbReference>
<evidence type="ECO:0000313" key="2">
    <source>
        <dbReference type="EMBL" id="SDF64094.1"/>
    </source>
</evidence>
<keyword evidence="3" id="KW-1185">Reference proteome</keyword>
<dbReference type="Gene3D" id="3.40.50.880">
    <property type="match status" value="1"/>
</dbReference>
<dbReference type="PROSITE" id="PS51273">
    <property type="entry name" value="GATASE_TYPE_1"/>
    <property type="match status" value="1"/>
</dbReference>
<dbReference type="InterPro" id="IPR017926">
    <property type="entry name" value="GATASE"/>
</dbReference>
<evidence type="ECO:0000259" key="1">
    <source>
        <dbReference type="Pfam" id="PF00117"/>
    </source>
</evidence>
<dbReference type="EMBL" id="FNBW01000005">
    <property type="protein sequence ID" value="SDF64094.1"/>
    <property type="molecule type" value="Genomic_DNA"/>
</dbReference>
<dbReference type="GO" id="GO:0005829">
    <property type="term" value="C:cytosol"/>
    <property type="evidence" value="ECO:0007669"/>
    <property type="project" value="TreeGrafter"/>
</dbReference>
<reference evidence="2 3" key="1">
    <citation type="submission" date="2016-10" db="EMBL/GenBank/DDBJ databases">
        <authorList>
            <person name="Varghese N."/>
            <person name="Submissions S."/>
        </authorList>
    </citation>
    <scope>NUCLEOTIDE SEQUENCE [LARGE SCALE GENOMIC DNA]</scope>
    <source>
        <strain evidence="2 3">DSM 18839</strain>
    </source>
</reference>
<feature type="domain" description="Glutamine amidotransferase" evidence="1">
    <location>
        <begin position="44"/>
        <end position="183"/>
    </location>
</feature>
<dbReference type="InterPro" id="IPR029062">
    <property type="entry name" value="Class_I_gatase-like"/>
</dbReference>
<dbReference type="Pfam" id="PF00117">
    <property type="entry name" value="GATase"/>
    <property type="match status" value="1"/>
</dbReference>
<protein>
    <submittedName>
        <fullName evidence="2">GMP synthase (Glutamine-hydrolysing)</fullName>
    </submittedName>
</protein>
<dbReference type="InterPro" id="IPR044992">
    <property type="entry name" value="ChyE-like"/>
</dbReference>
<proteinExistence type="predicted"/>
<comment type="caution">
    <text evidence="2">The sequence shown here is derived from an EMBL/GenBank/DDBJ whole genome shotgun (WGS) entry which is preliminary data.</text>
</comment>
<dbReference type="CDD" id="cd01741">
    <property type="entry name" value="GATase1_1"/>
    <property type="match status" value="1"/>
</dbReference>
<organism evidence="2 3">
    <name type="scientific">Thalassobaculum litoreum DSM 18839</name>
    <dbReference type="NCBI Taxonomy" id="1123362"/>
    <lineage>
        <taxon>Bacteria</taxon>
        <taxon>Pseudomonadati</taxon>
        <taxon>Pseudomonadota</taxon>
        <taxon>Alphaproteobacteria</taxon>
        <taxon>Rhodospirillales</taxon>
        <taxon>Thalassobaculaceae</taxon>
        <taxon>Thalassobaculum</taxon>
    </lineage>
</organism>
<evidence type="ECO:0000313" key="3">
    <source>
        <dbReference type="Proteomes" id="UP000198615"/>
    </source>
</evidence>
<sequence length="244" mass="27315">MSSDRFLIVVHQKTSTPGRVGQLLEERGYRLDRRCPCIGDDLPENLKDYAGIAVFGGPMSANDCQRLDGIRYEIDFTKRALDADVPYLGLCLGAQILSRALGSTVSPHPEKHAEIGYTEVVPTELAEREGLFEHSTHFYQWHREGFEVPAGAELLATGTNSFPNQAFRYGDKAYGLQFHPEITIDMIHRWNMGGGHRLGVPGGQPKRAQIKGWELFHDGVRKWTLSLFDRLGLHPVRAMQSAAE</sequence>
<gene>
    <name evidence="2" type="ORF">SAMN05660686_01885</name>
</gene>
<dbReference type="RefSeq" id="WP_093149842.1">
    <property type="nucleotide sequence ID" value="NZ_FNBW01000005.1"/>
</dbReference>